<dbReference type="InterPro" id="IPR026881">
    <property type="entry name" value="WYL_dom"/>
</dbReference>
<dbReference type="PANTHER" id="PTHR34580">
    <property type="match status" value="1"/>
</dbReference>
<organism evidence="3 4">
    <name type="scientific">Segatella copri</name>
    <dbReference type="NCBI Taxonomy" id="165179"/>
    <lineage>
        <taxon>Bacteria</taxon>
        <taxon>Pseudomonadati</taxon>
        <taxon>Bacteroidota</taxon>
        <taxon>Bacteroidia</taxon>
        <taxon>Bacteroidales</taxon>
        <taxon>Prevotellaceae</taxon>
        <taxon>Segatella</taxon>
    </lineage>
</organism>
<dbReference type="InterPro" id="IPR057727">
    <property type="entry name" value="WCX_dom"/>
</dbReference>
<dbReference type="InterPro" id="IPR051534">
    <property type="entry name" value="CBASS_pafABC_assoc_protein"/>
</dbReference>
<comment type="caution">
    <text evidence="3">The sequence shown here is derived from an EMBL/GenBank/DDBJ whole genome shotgun (WGS) entry which is preliminary data.</text>
</comment>
<dbReference type="Proteomes" id="UP001209476">
    <property type="component" value="Unassembled WGS sequence"/>
</dbReference>
<sequence>MLKRKNPFDGDSYYAQFARVTYKRFISREWVTHADVMAEYRGLNSSEELPCGVSKCEGNGELKKAFSDIRNKIIERLGCESFLEEGTKNKRIRYIGKDDDPLADLRTAKVICDLKQYWQFCQDSAGFFPISWLDYFFKDSRDLLEIKDTQNKGQQILEASEDRNLTNIELLPFLYEAIKRKQVLAICYIHYTDSIKKELSLIVSPHYLKEFNGRWYLLGHTINHEGKVWRHHIALDRIVARPREISSGVTYVEPQAHYYENYFKNIVGVTHPNNAEVVNVHVRAHNHYMFMLTETKKYILVKKVEIPFGEYMDGAYGEFSVQVEVNDEFVGRILQMGAGLEIVSPQNVREKFKRRVEALADLYKKQK</sequence>
<proteinExistence type="predicted"/>
<feature type="domain" description="WYL" evidence="1">
    <location>
        <begin position="171"/>
        <end position="238"/>
    </location>
</feature>
<dbReference type="Pfam" id="PF25583">
    <property type="entry name" value="WCX"/>
    <property type="match status" value="1"/>
</dbReference>
<evidence type="ECO:0000313" key="3">
    <source>
        <dbReference type="EMBL" id="MCW4165214.1"/>
    </source>
</evidence>
<dbReference type="PANTHER" id="PTHR34580:SF9">
    <property type="entry name" value="SLL5097 PROTEIN"/>
    <property type="match status" value="1"/>
</dbReference>
<reference evidence="3" key="1">
    <citation type="submission" date="2022-11" db="EMBL/GenBank/DDBJ databases">
        <title>Genomic repertoires linked with pathogenic potency of arthritogenic Prevotella copri isolated from the gut of rheumatoid arthritis patients.</title>
        <authorList>
            <person name="Nii T."/>
            <person name="Maeda Y."/>
            <person name="Motooka D."/>
            <person name="Naito M."/>
            <person name="Matsumoto Y."/>
            <person name="Ogawa T."/>
            <person name="Oguro-Igashira E."/>
            <person name="Kishikawa T."/>
            <person name="Yamashita M."/>
            <person name="Koizumi S."/>
            <person name="Kurakawa T."/>
            <person name="Okumura R."/>
            <person name="Kayama H."/>
            <person name="Murakami M."/>
            <person name="Sakaguchi T."/>
            <person name="Das B."/>
            <person name="Nakamura S."/>
            <person name="Okada Y."/>
            <person name="Kumanogoh A."/>
            <person name="Takeda K."/>
        </authorList>
    </citation>
    <scope>NUCLEOTIDE SEQUENCE</scope>
    <source>
        <strain evidence="3">RA-N001-16</strain>
    </source>
</reference>
<dbReference type="Pfam" id="PF13280">
    <property type="entry name" value="WYL"/>
    <property type="match status" value="1"/>
</dbReference>
<dbReference type="EMBL" id="JAPDUM010000001">
    <property type="protein sequence ID" value="MCW4165214.1"/>
    <property type="molecule type" value="Genomic_DNA"/>
</dbReference>
<evidence type="ECO:0000313" key="4">
    <source>
        <dbReference type="Proteomes" id="UP001209476"/>
    </source>
</evidence>
<accession>A0AAW5URH6</accession>
<evidence type="ECO:0000259" key="1">
    <source>
        <dbReference type="Pfam" id="PF13280"/>
    </source>
</evidence>
<dbReference type="AlphaFoldDB" id="A0AAW5URH6"/>
<dbReference type="RefSeq" id="WP_264960512.1">
    <property type="nucleotide sequence ID" value="NZ_JAPDUM010000001.1"/>
</dbReference>
<name>A0AAW5URH6_9BACT</name>
<protein>
    <submittedName>
        <fullName evidence="3">WYL domain-containing protein</fullName>
    </submittedName>
</protein>
<evidence type="ECO:0000259" key="2">
    <source>
        <dbReference type="Pfam" id="PF25583"/>
    </source>
</evidence>
<feature type="domain" description="WCX" evidence="2">
    <location>
        <begin position="306"/>
        <end position="360"/>
    </location>
</feature>
<dbReference type="PROSITE" id="PS52050">
    <property type="entry name" value="WYL"/>
    <property type="match status" value="1"/>
</dbReference>
<gene>
    <name evidence="3" type="ORF">ONS98_08285</name>
</gene>